<feature type="domain" description="C2H2-type" evidence="11">
    <location>
        <begin position="313"/>
        <end position="341"/>
    </location>
</feature>
<feature type="domain" description="C2H2-type" evidence="11">
    <location>
        <begin position="283"/>
        <end position="313"/>
    </location>
</feature>
<dbReference type="Pfam" id="PF13912">
    <property type="entry name" value="zf-C2H2_6"/>
    <property type="match status" value="1"/>
</dbReference>
<dbReference type="FunFam" id="3.30.160.60:FF:001465">
    <property type="entry name" value="Zinc finger protein 560"/>
    <property type="match status" value="1"/>
</dbReference>
<dbReference type="AlphaFoldDB" id="A0A8D8G1W7"/>
<dbReference type="EMBL" id="HBUE01117305">
    <property type="protein sequence ID" value="CAG6490963.1"/>
    <property type="molecule type" value="Transcribed_RNA"/>
</dbReference>
<evidence type="ECO:0000256" key="1">
    <source>
        <dbReference type="ARBA" id="ARBA00004123"/>
    </source>
</evidence>
<proteinExistence type="predicted"/>
<dbReference type="FunFam" id="3.30.160.60:FF:000100">
    <property type="entry name" value="Zinc finger 45-like"/>
    <property type="match status" value="1"/>
</dbReference>
<dbReference type="GO" id="GO:0000981">
    <property type="term" value="F:DNA-binding transcription factor activity, RNA polymerase II-specific"/>
    <property type="evidence" value="ECO:0007669"/>
    <property type="project" value="TreeGrafter"/>
</dbReference>
<evidence type="ECO:0000259" key="12">
    <source>
        <dbReference type="PROSITE" id="PS51915"/>
    </source>
</evidence>
<evidence type="ECO:0000256" key="2">
    <source>
        <dbReference type="ARBA" id="ARBA00022723"/>
    </source>
</evidence>
<dbReference type="PROSITE" id="PS50157">
    <property type="entry name" value="ZINC_FINGER_C2H2_2"/>
    <property type="match status" value="5"/>
</dbReference>
<dbReference type="SUPFAM" id="SSF57716">
    <property type="entry name" value="Glucocorticoid receptor-like (DNA-binding domain)"/>
    <property type="match status" value="1"/>
</dbReference>
<dbReference type="Gene3D" id="3.40.1800.20">
    <property type="match status" value="1"/>
</dbReference>
<feature type="binding site" evidence="9">
    <location>
        <position position="11"/>
    </location>
    <ligand>
        <name>Zn(2+)</name>
        <dbReference type="ChEBI" id="CHEBI:29105"/>
    </ligand>
</feature>
<comment type="subcellular location">
    <subcellularLocation>
        <location evidence="1">Nucleus</location>
    </subcellularLocation>
</comment>
<organism evidence="13">
    <name type="scientific">Culex pipiens</name>
    <name type="common">House mosquito</name>
    <dbReference type="NCBI Taxonomy" id="7175"/>
    <lineage>
        <taxon>Eukaryota</taxon>
        <taxon>Metazoa</taxon>
        <taxon>Ecdysozoa</taxon>
        <taxon>Arthropoda</taxon>
        <taxon>Hexapoda</taxon>
        <taxon>Insecta</taxon>
        <taxon>Pterygota</taxon>
        <taxon>Neoptera</taxon>
        <taxon>Endopterygota</taxon>
        <taxon>Diptera</taxon>
        <taxon>Nematocera</taxon>
        <taxon>Culicoidea</taxon>
        <taxon>Culicidae</taxon>
        <taxon>Culicinae</taxon>
        <taxon>Culicini</taxon>
        <taxon>Culex</taxon>
        <taxon>Culex</taxon>
    </lineage>
</organism>
<evidence type="ECO:0000256" key="9">
    <source>
        <dbReference type="PROSITE-ProRule" id="PRU01263"/>
    </source>
</evidence>
<accession>A0A8D8G1W7</accession>
<dbReference type="Gene3D" id="3.30.160.60">
    <property type="entry name" value="Classic Zinc Finger"/>
    <property type="match status" value="4"/>
</dbReference>
<dbReference type="GO" id="GO:0000977">
    <property type="term" value="F:RNA polymerase II transcription regulatory region sequence-specific DNA binding"/>
    <property type="evidence" value="ECO:0007669"/>
    <property type="project" value="TreeGrafter"/>
</dbReference>
<keyword evidence="7" id="KW-0539">Nucleus</keyword>
<dbReference type="GO" id="GO:0005634">
    <property type="term" value="C:nucleus"/>
    <property type="evidence" value="ECO:0007669"/>
    <property type="project" value="UniProtKB-SubCell"/>
</dbReference>
<dbReference type="PANTHER" id="PTHR24379">
    <property type="entry name" value="KRAB AND ZINC FINGER DOMAIN-CONTAINING"/>
    <property type="match status" value="1"/>
</dbReference>
<evidence type="ECO:0000256" key="7">
    <source>
        <dbReference type="ARBA" id="ARBA00023242"/>
    </source>
</evidence>
<feature type="region of interest" description="Disordered" evidence="10">
    <location>
        <begin position="83"/>
        <end position="127"/>
    </location>
</feature>
<evidence type="ECO:0000256" key="3">
    <source>
        <dbReference type="ARBA" id="ARBA00022737"/>
    </source>
</evidence>
<sequence>MLQMATAYKMCRLCMGRSNLNHTVLEEQFLQKIAICVSLLINPEDKSLPLDMCVLCALKVKDFYEFRQNCLEVQRLLEQNRSTVEEQPEQVPEIVHKQEPLPEPDVQEGDDDPEAEPTAAAVSQEPDIVEEHFDEQVGDSLVDVEEVAQDQITLEVPEEVELDEEPKYEIIESDYELIADEQMESFHDGEEDEEEEEEAVIEYLSYDESTQDHSELGDIPVDIKPVSVVVVHREKRKQTISRKDRDEKEIYRSLLLECEICGKSVERNRMEGHRNRHEGLRPYKCPALDCGTEFHCKISLRLHYNNRHSTDEFACDLCSKVYNSRKTLYHHKRETHAEKQFKCEQCGLQFVSNARLNRHKITHTDLREFKCPHCPKEFHRSNNLKVHLRSHTKEKPFECSLCDKAFGYQRLLRSHFERKHADA</sequence>
<feature type="domain" description="C2H2-type" evidence="11">
    <location>
        <begin position="397"/>
        <end position="423"/>
    </location>
</feature>
<protein>
    <submittedName>
        <fullName evidence="13">Zinc finger protein 26</fullName>
    </submittedName>
</protein>
<dbReference type="InterPro" id="IPR012934">
    <property type="entry name" value="Znf_AD"/>
</dbReference>
<feature type="binding site" evidence="9">
    <location>
        <position position="56"/>
    </location>
    <ligand>
        <name>Zn(2+)</name>
        <dbReference type="ChEBI" id="CHEBI:29105"/>
    </ligand>
</feature>
<evidence type="ECO:0000256" key="6">
    <source>
        <dbReference type="ARBA" id="ARBA00023125"/>
    </source>
</evidence>
<dbReference type="PROSITE" id="PS00028">
    <property type="entry name" value="ZINC_FINGER_C2H2_1"/>
    <property type="match status" value="5"/>
</dbReference>
<evidence type="ECO:0000256" key="8">
    <source>
        <dbReference type="PROSITE-ProRule" id="PRU00042"/>
    </source>
</evidence>
<keyword evidence="4 8" id="KW-0863">Zinc-finger</keyword>
<keyword evidence="5 9" id="KW-0862">Zinc</keyword>
<keyword evidence="3" id="KW-0677">Repeat</keyword>
<dbReference type="GO" id="GO:0008270">
    <property type="term" value="F:zinc ion binding"/>
    <property type="evidence" value="ECO:0007669"/>
    <property type="project" value="UniProtKB-UniRule"/>
</dbReference>
<keyword evidence="6" id="KW-0238">DNA-binding</keyword>
<dbReference type="SMART" id="SM00868">
    <property type="entry name" value="zf-AD"/>
    <property type="match status" value="1"/>
</dbReference>
<dbReference type="InterPro" id="IPR013087">
    <property type="entry name" value="Znf_C2H2_type"/>
</dbReference>
<evidence type="ECO:0000256" key="5">
    <source>
        <dbReference type="ARBA" id="ARBA00022833"/>
    </source>
</evidence>
<dbReference type="GO" id="GO:0000122">
    <property type="term" value="P:negative regulation of transcription by RNA polymerase II"/>
    <property type="evidence" value="ECO:0007669"/>
    <property type="project" value="UniProtKB-ARBA"/>
</dbReference>
<feature type="domain" description="C2H2-type" evidence="11">
    <location>
        <begin position="341"/>
        <end position="368"/>
    </location>
</feature>
<evidence type="ECO:0000256" key="10">
    <source>
        <dbReference type="SAM" id="MobiDB-lite"/>
    </source>
</evidence>
<keyword evidence="2 9" id="KW-0479">Metal-binding</keyword>
<feature type="domain" description="ZAD" evidence="12">
    <location>
        <begin position="9"/>
        <end position="80"/>
    </location>
</feature>
<dbReference type="Pfam" id="PF00096">
    <property type="entry name" value="zf-C2H2"/>
    <property type="match status" value="3"/>
</dbReference>
<dbReference type="SMART" id="SM00355">
    <property type="entry name" value="ZnF_C2H2"/>
    <property type="match status" value="6"/>
</dbReference>
<dbReference type="SUPFAM" id="SSF57667">
    <property type="entry name" value="beta-beta-alpha zinc fingers"/>
    <property type="match status" value="3"/>
</dbReference>
<feature type="binding site" evidence="9">
    <location>
        <position position="14"/>
    </location>
    <ligand>
        <name>Zn(2+)</name>
        <dbReference type="ChEBI" id="CHEBI:29105"/>
    </ligand>
</feature>
<feature type="compositionally biased region" description="Acidic residues" evidence="10">
    <location>
        <begin position="105"/>
        <end position="115"/>
    </location>
</feature>
<evidence type="ECO:0000313" key="13">
    <source>
        <dbReference type="EMBL" id="CAG6490963.1"/>
    </source>
</evidence>
<reference evidence="13" key="1">
    <citation type="submission" date="2021-05" db="EMBL/GenBank/DDBJ databases">
        <authorList>
            <person name="Alioto T."/>
            <person name="Alioto T."/>
            <person name="Gomez Garrido J."/>
        </authorList>
    </citation>
    <scope>NUCLEOTIDE SEQUENCE</scope>
</reference>
<dbReference type="PANTHER" id="PTHR24379:SF127">
    <property type="entry name" value="BLOODY FINGERS-RELATED"/>
    <property type="match status" value="1"/>
</dbReference>
<dbReference type="InterPro" id="IPR036236">
    <property type="entry name" value="Znf_C2H2_sf"/>
</dbReference>
<dbReference type="Pfam" id="PF07776">
    <property type="entry name" value="zf-AD"/>
    <property type="match status" value="1"/>
</dbReference>
<evidence type="ECO:0000256" key="4">
    <source>
        <dbReference type="ARBA" id="ARBA00022771"/>
    </source>
</evidence>
<name>A0A8D8G1W7_CULPI</name>
<evidence type="ECO:0000259" key="11">
    <source>
        <dbReference type="PROSITE" id="PS50157"/>
    </source>
</evidence>
<feature type="binding site" evidence="9">
    <location>
        <position position="53"/>
    </location>
    <ligand>
        <name>Zn(2+)</name>
        <dbReference type="ChEBI" id="CHEBI:29105"/>
    </ligand>
</feature>
<dbReference type="PROSITE" id="PS51915">
    <property type="entry name" value="ZAD"/>
    <property type="match status" value="1"/>
</dbReference>
<feature type="domain" description="C2H2-type" evidence="11">
    <location>
        <begin position="369"/>
        <end position="396"/>
    </location>
</feature>